<evidence type="ECO:0000313" key="2">
    <source>
        <dbReference type="Proteomes" id="UP000682111"/>
    </source>
</evidence>
<proteinExistence type="predicted"/>
<name>A0A920BSB6_9BACI</name>
<gene>
    <name evidence="1" type="ORF">J27TS8_05370</name>
</gene>
<reference evidence="1" key="1">
    <citation type="submission" date="2021-03" db="EMBL/GenBank/DDBJ databases">
        <title>Antimicrobial resistance genes in bacteria isolated from Japanese honey, and their potential for conferring macrolide and lincosamide resistance in the American foulbrood pathogen Paenibacillus larvae.</title>
        <authorList>
            <person name="Okamoto M."/>
            <person name="Kumagai M."/>
            <person name="Kanamori H."/>
            <person name="Takamatsu D."/>
        </authorList>
    </citation>
    <scope>NUCLEOTIDE SEQUENCE</scope>
    <source>
        <strain evidence="1">J27TS8</strain>
    </source>
</reference>
<keyword evidence="2" id="KW-1185">Reference proteome</keyword>
<dbReference type="Proteomes" id="UP000682111">
    <property type="component" value="Unassembled WGS sequence"/>
</dbReference>
<sequence>MIITFTLNTGMSITANIPDFNSEDFANKLNNPQTLFISVGNNGFQKHALAGWHEETKED</sequence>
<dbReference type="RefSeq" id="WP_212933194.1">
    <property type="nucleotide sequence ID" value="NZ_BORC01000001.1"/>
</dbReference>
<accession>A0A920BSB6</accession>
<organism evidence="1 2">
    <name type="scientific">Robertmurraya siralis</name>
    <dbReference type="NCBI Taxonomy" id="77777"/>
    <lineage>
        <taxon>Bacteria</taxon>
        <taxon>Bacillati</taxon>
        <taxon>Bacillota</taxon>
        <taxon>Bacilli</taxon>
        <taxon>Bacillales</taxon>
        <taxon>Bacillaceae</taxon>
        <taxon>Robertmurraya</taxon>
    </lineage>
</organism>
<protein>
    <submittedName>
        <fullName evidence="1">Uncharacterized protein</fullName>
    </submittedName>
</protein>
<dbReference type="EMBL" id="BORC01000001">
    <property type="protein sequence ID" value="GIN60544.1"/>
    <property type="molecule type" value="Genomic_DNA"/>
</dbReference>
<comment type="caution">
    <text evidence="1">The sequence shown here is derived from an EMBL/GenBank/DDBJ whole genome shotgun (WGS) entry which is preliminary data.</text>
</comment>
<dbReference type="AlphaFoldDB" id="A0A920BSB6"/>
<evidence type="ECO:0000313" key="1">
    <source>
        <dbReference type="EMBL" id="GIN60544.1"/>
    </source>
</evidence>